<dbReference type="SUPFAM" id="SSF54534">
    <property type="entry name" value="FKBP-like"/>
    <property type="match status" value="1"/>
</dbReference>
<reference evidence="12" key="1">
    <citation type="journal article" date="2024" name="Syst. Appl. Microbiol.">
        <title>First single-strain enrichments of Electrothrix cable bacteria, description of E. aestuarii sp. nov. and E. rattekaaiensis sp. nov., and proposal of a cable bacteria taxonomy following the rules of the SeqCode.</title>
        <authorList>
            <person name="Plum-Jensen L.E."/>
            <person name="Schramm A."/>
            <person name="Marshall I.P.G."/>
        </authorList>
    </citation>
    <scope>NUCLEOTIDE SEQUENCE</scope>
    <source>
        <strain evidence="12">Rat1</strain>
    </source>
</reference>
<comment type="catalytic activity">
    <reaction evidence="1 9 10">
        <text>[protein]-peptidylproline (omega=180) = [protein]-peptidylproline (omega=0)</text>
        <dbReference type="Rhea" id="RHEA:16237"/>
        <dbReference type="Rhea" id="RHEA-COMP:10747"/>
        <dbReference type="Rhea" id="RHEA-COMP:10748"/>
        <dbReference type="ChEBI" id="CHEBI:83833"/>
        <dbReference type="ChEBI" id="CHEBI:83834"/>
        <dbReference type="EC" id="5.2.1.8"/>
    </reaction>
</comment>
<feature type="domain" description="PPIase FKBP-type" evidence="11">
    <location>
        <begin position="7"/>
        <end position="81"/>
    </location>
</feature>
<evidence type="ECO:0000256" key="7">
    <source>
        <dbReference type="ARBA" id="ARBA00023235"/>
    </source>
</evidence>
<keyword evidence="7 9" id="KW-0413">Isomerase</keyword>
<dbReference type="KEGG" id="eaj:Q3M24_12065"/>
<name>A0AAU8LP84_9BACT</name>
<dbReference type="PANTHER" id="PTHR47861">
    <property type="entry name" value="FKBP-TYPE PEPTIDYL-PROLYL CIS-TRANS ISOMERASE SLYD"/>
    <property type="match status" value="1"/>
</dbReference>
<reference evidence="12" key="2">
    <citation type="submission" date="2024-06" db="EMBL/GenBank/DDBJ databases">
        <authorList>
            <person name="Plum-Jensen L.E."/>
            <person name="Schramm A."/>
            <person name="Marshall I.P.G."/>
        </authorList>
    </citation>
    <scope>NUCLEOTIDE SEQUENCE</scope>
    <source>
        <strain evidence="12">Rat1</strain>
    </source>
</reference>
<evidence type="ECO:0000256" key="8">
    <source>
        <dbReference type="ARBA" id="ARBA00037071"/>
    </source>
</evidence>
<dbReference type="Pfam" id="PF00254">
    <property type="entry name" value="FKBP_C"/>
    <property type="match status" value="1"/>
</dbReference>
<evidence type="ECO:0000256" key="2">
    <source>
        <dbReference type="ARBA" id="ARBA00004496"/>
    </source>
</evidence>
<gene>
    <name evidence="12" type="ORF">Q3M24_12065</name>
</gene>
<accession>A0AAU8LP84</accession>
<evidence type="ECO:0000256" key="3">
    <source>
        <dbReference type="ARBA" id="ARBA00006577"/>
    </source>
</evidence>
<dbReference type="GO" id="GO:0005737">
    <property type="term" value="C:cytoplasm"/>
    <property type="evidence" value="ECO:0007669"/>
    <property type="project" value="UniProtKB-SubCell"/>
</dbReference>
<dbReference type="GO" id="GO:0003755">
    <property type="term" value="F:peptidyl-prolyl cis-trans isomerase activity"/>
    <property type="evidence" value="ECO:0007669"/>
    <property type="project" value="UniProtKB-UniRule"/>
</dbReference>
<dbReference type="PANTHER" id="PTHR47861:SF3">
    <property type="entry name" value="FKBP-TYPE PEPTIDYL-PROLYL CIS-TRANS ISOMERASE SLYD"/>
    <property type="match status" value="1"/>
</dbReference>
<evidence type="ECO:0000256" key="10">
    <source>
        <dbReference type="RuleBase" id="RU003915"/>
    </source>
</evidence>
<evidence type="ECO:0000313" key="12">
    <source>
        <dbReference type="EMBL" id="XCN71056.1"/>
    </source>
</evidence>
<dbReference type="EMBL" id="CP159373">
    <property type="protein sequence ID" value="XCN71056.1"/>
    <property type="molecule type" value="Genomic_DNA"/>
</dbReference>
<evidence type="ECO:0000256" key="6">
    <source>
        <dbReference type="ARBA" id="ARBA00023186"/>
    </source>
</evidence>
<sequence>MCPVALTDTVTVAYTASLETGELIEQRDEKNPAVVSIGSGALCKAVEACLFGMEPGQSRVIRVDPEDAYGTHHKELMQQVPLSHFQGKLDPKPGMVLSLTVNREGEEHKVPATITEVQQDHITVDYNHPLAGQIIVYEVKLLNIS</sequence>
<comment type="function">
    <text evidence="8">Also involved in hydrogenase metallocenter assembly, probably by participating in the nickel insertion step. This function in hydrogenase biosynthesis requires chaperone activity and the presence of the metal-binding domain, but not PPIase activity.</text>
</comment>
<evidence type="ECO:0000256" key="5">
    <source>
        <dbReference type="ARBA" id="ARBA00023110"/>
    </source>
</evidence>
<keyword evidence="6" id="KW-0143">Chaperone</keyword>
<comment type="subcellular location">
    <subcellularLocation>
        <location evidence="2">Cytoplasm</location>
    </subcellularLocation>
</comment>
<dbReference type="AlphaFoldDB" id="A0AAU8LP84"/>
<dbReference type="Gene3D" id="3.10.50.40">
    <property type="match status" value="1"/>
</dbReference>
<comment type="similarity">
    <text evidence="3 10">Belongs to the FKBP-type PPIase family.</text>
</comment>
<evidence type="ECO:0000256" key="9">
    <source>
        <dbReference type="PROSITE-ProRule" id="PRU00277"/>
    </source>
</evidence>
<proteinExistence type="inferred from homology"/>
<dbReference type="GO" id="GO:0042026">
    <property type="term" value="P:protein refolding"/>
    <property type="evidence" value="ECO:0007669"/>
    <property type="project" value="UniProtKB-ARBA"/>
</dbReference>
<evidence type="ECO:0000256" key="1">
    <source>
        <dbReference type="ARBA" id="ARBA00000971"/>
    </source>
</evidence>
<dbReference type="InterPro" id="IPR046357">
    <property type="entry name" value="PPIase_dom_sf"/>
</dbReference>
<protein>
    <recommendedName>
        <fullName evidence="10">Peptidyl-prolyl cis-trans isomerase</fullName>
        <ecNumber evidence="10">5.2.1.8</ecNumber>
    </recommendedName>
</protein>
<evidence type="ECO:0000259" key="11">
    <source>
        <dbReference type="PROSITE" id="PS50059"/>
    </source>
</evidence>
<evidence type="ECO:0000256" key="4">
    <source>
        <dbReference type="ARBA" id="ARBA00022490"/>
    </source>
</evidence>
<keyword evidence="5 9" id="KW-0697">Rotamase</keyword>
<dbReference type="EC" id="5.2.1.8" evidence="10"/>
<dbReference type="PROSITE" id="PS50059">
    <property type="entry name" value="FKBP_PPIASE"/>
    <property type="match status" value="1"/>
</dbReference>
<organism evidence="12">
    <name type="scientific">Candidatus Electrothrix aestuarii</name>
    <dbReference type="NCBI Taxonomy" id="3062594"/>
    <lineage>
        <taxon>Bacteria</taxon>
        <taxon>Pseudomonadati</taxon>
        <taxon>Thermodesulfobacteriota</taxon>
        <taxon>Desulfobulbia</taxon>
        <taxon>Desulfobulbales</taxon>
        <taxon>Desulfobulbaceae</taxon>
        <taxon>Candidatus Electrothrix</taxon>
    </lineage>
</organism>
<keyword evidence="4" id="KW-0963">Cytoplasm</keyword>
<dbReference type="InterPro" id="IPR001179">
    <property type="entry name" value="PPIase_FKBP_dom"/>
</dbReference>